<name>A0A2I0IY44_PUNGR</name>
<keyword evidence="2" id="KW-1185">Reference proteome</keyword>
<sequence>MGGRDRREQRRCRCGGRFSPLDAATTAREGAGDGFGHRLGYAVSDLDFTGVETAGIEGKSSVFRRGFPKSIDPVIGQIEGKFLVFSCWVLFLLFRIVDLSI</sequence>
<dbReference type="EMBL" id="PGOL01002315">
    <property type="protein sequence ID" value="PKI48927.1"/>
    <property type="molecule type" value="Genomic_DNA"/>
</dbReference>
<dbReference type="Proteomes" id="UP000233551">
    <property type="component" value="Unassembled WGS sequence"/>
</dbReference>
<organism evidence="1 2">
    <name type="scientific">Punica granatum</name>
    <name type="common">Pomegranate</name>
    <dbReference type="NCBI Taxonomy" id="22663"/>
    <lineage>
        <taxon>Eukaryota</taxon>
        <taxon>Viridiplantae</taxon>
        <taxon>Streptophyta</taxon>
        <taxon>Embryophyta</taxon>
        <taxon>Tracheophyta</taxon>
        <taxon>Spermatophyta</taxon>
        <taxon>Magnoliopsida</taxon>
        <taxon>eudicotyledons</taxon>
        <taxon>Gunneridae</taxon>
        <taxon>Pentapetalae</taxon>
        <taxon>rosids</taxon>
        <taxon>malvids</taxon>
        <taxon>Myrtales</taxon>
        <taxon>Lythraceae</taxon>
        <taxon>Punica</taxon>
    </lineage>
</organism>
<proteinExistence type="predicted"/>
<evidence type="ECO:0000313" key="2">
    <source>
        <dbReference type="Proteomes" id="UP000233551"/>
    </source>
</evidence>
<reference evidence="1 2" key="1">
    <citation type="submission" date="2017-11" db="EMBL/GenBank/DDBJ databases">
        <title>De-novo sequencing of pomegranate (Punica granatum L.) genome.</title>
        <authorList>
            <person name="Akparov Z."/>
            <person name="Amiraslanov A."/>
            <person name="Hajiyeva S."/>
            <person name="Abbasov M."/>
            <person name="Kaur K."/>
            <person name="Hamwieh A."/>
            <person name="Solovyev V."/>
            <person name="Salamov A."/>
            <person name="Braich B."/>
            <person name="Kosarev P."/>
            <person name="Mahmoud A."/>
            <person name="Hajiyev E."/>
            <person name="Babayeva S."/>
            <person name="Izzatullayeva V."/>
            <person name="Mammadov A."/>
            <person name="Mammadov A."/>
            <person name="Sharifova S."/>
            <person name="Ojaghi J."/>
            <person name="Eynullazada K."/>
            <person name="Bayramov B."/>
            <person name="Abdulazimova A."/>
            <person name="Shahmuradov I."/>
        </authorList>
    </citation>
    <scope>NUCLEOTIDE SEQUENCE [LARGE SCALE GENOMIC DNA]</scope>
    <source>
        <strain evidence="2">cv. AG2017</strain>
        <tissue evidence="1">Leaf</tissue>
    </source>
</reference>
<dbReference type="AlphaFoldDB" id="A0A2I0IY44"/>
<comment type="caution">
    <text evidence="1">The sequence shown here is derived from an EMBL/GenBank/DDBJ whole genome shotgun (WGS) entry which is preliminary data.</text>
</comment>
<protein>
    <submittedName>
        <fullName evidence="1">Uncharacterized protein</fullName>
    </submittedName>
</protein>
<gene>
    <name evidence="1" type="ORF">CRG98_030703</name>
</gene>
<accession>A0A2I0IY44</accession>
<evidence type="ECO:0000313" key="1">
    <source>
        <dbReference type="EMBL" id="PKI48927.1"/>
    </source>
</evidence>